<name>A0A2Z7D7H9_9LAMI</name>
<protein>
    <submittedName>
        <fullName evidence="2">Uncharacterized protein</fullName>
    </submittedName>
</protein>
<organism evidence="2 4">
    <name type="scientific">Dorcoceras hygrometricum</name>
    <dbReference type="NCBI Taxonomy" id="472368"/>
    <lineage>
        <taxon>Eukaryota</taxon>
        <taxon>Viridiplantae</taxon>
        <taxon>Streptophyta</taxon>
        <taxon>Embryophyta</taxon>
        <taxon>Tracheophyta</taxon>
        <taxon>Spermatophyta</taxon>
        <taxon>Magnoliopsida</taxon>
        <taxon>eudicotyledons</taxon>
        <taxon>Gunneridae</taxon>
        <taxon>Pentapetalae</taxon>
        <taxon>asterids</taxon>
        <taxon>lamiids</taxon>
        <taxon>Lamiales</taxon>
        <taxon>Gesneriaceae</taxon>
        <taxon>Didymocarpoideae</taxon>
        <taxon>Trichosporeae</taxon>
        <taxon>Loxocarpinae</taxon>
        <taxon>Dorcoceras</taxon>
    </lineage>
</organism>
<evidence type="ECO:0000256" key="1">
    <source>
        <dbReference type="SAM" id="MobiDB-lite"/>
    </source>
</evidence>
<accession>A0A2Z7D7H9</accession>
<proteinExistence type="predicted"/>
<dbReference type="Proteomes" id="UP000250235">
    <property type="component" value="Unassembled WGS sequence"/>
</dbReference>
<evidence type="ECO:0000313" key="3">
    <source>
        <dbReference type="EMBL" id="KZV58670.1"/>
    </source>
</evidence>
<dbReference type="EMBL" id="KQ990526">
    <property type="protein sequence ID" value="KZV53198.1"/>
    <property type="molecule type" value="Genomic_DNA"/>
</dbReference>
<evidence type="ECO:0000313" key="2">
    <source>
        <dbReference type="EMBL" id="KZV53198.1"/>
    </source>
</evidence>
<dbReference type="EMBL" id="KQ986385">
    <property type="protein sequence ID" value="KZV58670.1"/>
    <property type="molecule type" value="Genomic_DNA"/>
</dbReference>
<dbReference type="OrthoDB" id="1927611at2759"/>
<dbReference type="AlphaFoldDB" id="A0A2Z7D7H9"/>
<gene>
    <name evidence="2" type="ORF">F511_27564</name>
    <name evidence="3" type="ORF">F511_41526</name>
</gene>
<evidence type="ECO:0000313" key="4">
    <source>
        <dbReference type="Proteomes" id="UP000250235"/>
    </source>
</evidence>
<feature type="region of interest" description="Disordered" evidence="1">
    <location>
        <begin position="36"/>
        <end position="59"/>
    </location>
</feature>
<sequence length="97" mass="10377">MAATVSSSCISSAVCTDKVRTFLPINCPPSNQLTAHFSHPKRAAGASVGRRRRRNGSKRDFVIRIAEPETMAATADLMSTFSLPAVPGFSLAADNPW</sequence>
<keyword evidence="4" id="KW-1185">Reference proteome</keyword>
<reference evidence="2" key="2">
    <citation type="submission" date="2016-02" db="EMBL/GenBank/DDBJ databases">
        <authorList>
            <person name="Alioto T."/>
            <person name="Alioto T."/>
        </authorList>
    </citation>
    <scope>NUCLEOTIDE SEQUENCE</scope>
</reference>
<reference evidence="2 4" key="1">
    <citation type="journal article" date="2015" name="Proc. Natl. Acad. Sci. U.S.A.">
        <title>The resurrection genome of Boea hygrometrica: A blueprint for survival of dehydration.</title>
        <authorList>
            <person name="Xiao L."/>
            <person name="Yang G."/>
            <person name="Zhang L."/>
            <person name="Yang X."/>
            <person name="Zhao S."/>
            <person name="Ji Z."/>
            <person name="Zhou Q."/>
            <person name="Hu M."/>
            <person name="Wang Y."/>
            <person name="Chen M."/>
            <person name="Xu Y."/>
            <person name="Jin H."/>
            <person name="Xiao X."/>
            <person name="Hu G."/>
            <person name="Bao F."/>
            <person name="Hu Y."/>
            <person name="Wan P."/>
            <person name="Li L."/>
            <person name="Deng X."/>
            <person name="Kuang T."/>
            <person name="Xiang C."/>
            <person name="Zhu J.K."/>
            <person name="Oliver M.J."/>
            <person name="He Y."/>
        </authorList>
    </citation>
    <scope>NUCLEOTIDE SEQUENCE [LARGE SCALE GENOMIC DNA]</scope>
    <source>
        <strain evidence="4">cv. XS01</strain>
    </source>
</reference>